<dbReference type="AlphaFoldDB" id="A0A3R9SLP8"/>
<comment type="caution">
    <text evidence="1">The sequence shown here is derived from an EMBL/GenBank/DDBJ whole genome shotgun (WGS) entry which is preliminary data.</text>
</comment>
<gene>
    <name evidence="1" type="ORF">EA686_03690</name>
</gene>
<evidence type="ECO:0000313" key="2">
    <source>
        <dbReference type="Proteomes" id="UP000280073"/>
    </source>
</evidence>
<accession>A0A3R9SLP8</accession>
<feature type="non-terminal residue" evidence="1">
    <location>
        <position position="44"/>
    </location>
</feature>
<protein>
    <submittedName>
        <fullName evidence="1">Erythronate-4-phosphate dehydrogenase</fullName>
    </submittedName>
</protein>
<dbReference type="EMBL" id="RFDI01000123">
    <property type="protein sequence ID" value="RSR62608.1"/>
    <property type="molecule type" value="Genomic_DNA"/>
</dbReference>
<name>A0A3R9SLP8_ACIBA</name>
<reference evidence="1 2" key="1">
    <citation type="submission" date="2018-10" db="EMBL/GenBank/DDBJ databases">
        <title>GWAS and RNA-Seq identify cryptic mechanisms of antimicrobial resistance in Acinetobacter baumannii.</title>
        <authorList>
            <person name="Sahl J.W."/>
        </authorList>
    </citation>
    <scope>NUCLEOTIDE SEQUENCE [LARGE SCALE GENOMIC DNA]</scope>
    <source>
        <strain evidence="1 2">TG28175</strain>
    </source>
</reference>
<sequence length="44" mass="5015">MKIVADENLAFTDYFFSEFGDIQHKAGRTLTHTDVQDAEALLVR</sequence>
<evidence type="ECO:0000313" key="1">
    <source>
        <dbReference type="EMBL" id="RSR62608.1"/>
    </source>
</evidence>
<dbReference type="Gene3D" id="3.40.50.720">
    <property type="entry name" value="NAD(P)-binding Rossmann-like Domain"/>
    <property type="match status" value="1"/>
</dbReference>
<dbReference type="Proteomes" id="UP000280073">
    <property type="component" value="Unassembled WGS sequence"/>
</dbReference>
<organism evidence="1 2">
    <name type="scientific">Acinetobacter baumannii</name>
    <dbReference type="NCBI Taxonomy" id="470"/>
    <lineage>
        <taxon>Bacteria</taxon>
        <taxon>Pseudomonadati</taxon>
        <taxon>Pseudomonadota</taxon>
        <taxon>Gammaproteobacteria</taxon>
        <taxon>Moraxellales</taxon>
        <taxon>Moraxellaceae</taxon>
        <taxon>Acinetobacter</taxon>
        <taxon>Acinetobacter calcoaceticus/baumannii complex</taxon>
    </lineage>
</organism>
<proteinExistence type="predicted"/>